<keyword evidence="2" id="KW-0418">Kinase</keyword>
<dbReference type="PANTHER" id="PTHR20861">
    <property type="entry name" value="HOMOSERINE/4-DIPHOSPHOCYTIDYL-2-C-METHYL-D-ERYTHRITOL KINASE"/>
    <property type="match status" value="1"/>
</dbReference>
<evidence type="ECO:0000313" key="6">
    <source>
        <dbReference type="Proteomes" id="UP000048984"/>
    </source>
</evidence>
<sequence length="325" mass="32946">MMVSVQTRPGLVRVTAPARLHIGFLDLNGDLGRRFGSIGLAVDRPCAMIRIARAAVTAVSGAEVGRAHRYLVAACRALGVKPGHDLVVAGTMPAHAGFGSGTQLALAIAAGVARLDGLPFDAGAVAAELDRGARSGIGVAAFEGGGFVLDGGKGAGPAAPPIIARLPIPEAWRIVLVLDETTEGVHGDDERAAFRTLPTFPAADAAHLCRLVLMRMLPSLAEADLAGFGAAVTEIQARLGDHFAPAQGGGRFTSPRVAAALTALAEAGSAGYGQSSWGPTGFALFATQAAAEAAVAALALNDRIADGLNFLIVRGRNQGAAIEAE</sequence>
<dbReference type="AlphaFoldDB" id="A0A0P6W4Y4"/>
<protein>
    <submittedName>
        <fullName evidence="5">Uncharacterized protein</fullName>
    </submittedName>
</protein>
<keyword evidence="1" id="KW-0808">Transferase</keyword>
<dbReference type="GO" id="GO:0005524">
    <property type="term" value="F:ATP binding"/>
    <property type="evidence" value="ECO:0007669"/>
    <property type="project" value="InterPro"/>
</dbReference>
<dbReference type="Gene3D" id="3.30.230.10">
    <property type="match status" value="1"/>
</dbReference>
<dbReference type="InterPro" id="IPR006204">
    <property type="entry name" value="GHMP_kinase_N_dom"/>
</dbReference>
<evidence type="ECO:0000259" key="3">
    <source>
        <dbReference type="Pfam" id="PF00288"/>
    </source>
</evidence>
<organism evidence="5 6">
    <name type="scientific">Prosthecodimorpha hirschii</name>
    <dbReference type="NCBI Taxonomy" id="665126"/>
    <lineage>
        <taxon>Bacteria</taxon>
        <taxon>Pseudomonadati</taxon>
        <taxon>Pseudomonadota</taxon>
        <taxon>Alphaproteobacteria</taxon>
        <taxon>Hyphomicrobiales</taxon>
        <taxon>Ancalomicrobiaceae</taxon>
        <taxon>Prosthecodimorpha</taxon>
    </lineage>
</organism>
<proteinExistence type="predicted"/>
<dbReference type="Proteomes" id="UP000048984">
    <property type="component" value="Unassembled WGS sequence"/>
</dbReference>
<dbReference type="Pfam" id="PF00288">
    <property type="entry name" value="GHMP_kinases_N"/>
    <property type="match status" value="1"/>
</dbReference>
<keyword evidence="6" id="KW-1185">Reference proteome</keyword>
<accession>A0A0P6W4Y4</accession>
<dbReference type="PIRSF" id="PIRSF004884">
    <property type="entry name" value="Sugar_kin_arch"/>
    <property type="match status" value="1"/>
</dbReference>
<dbReference type="InterPro" id="IPR014721">
    <property type="entry name" value="Ribsml_uS5_D2-typ_fold_subgr"/>
</dbReference>
<comment type="caution">
    <text evidence="5">The sequence shown here is derived from an EMBL/GenBank/DDBJ whole genome shotgun (WGS) entry which is preliminary data.</text>
</comment>
<dbReference type="EMBL" id="LJYW01000001">
    <property type="protein sequence ID" value="KPL52357.1"/>
    <property type="molecule type" value="Genomic_DNA"/>
</dbReference>
<reference evidence="5 6" key="2">
    <citation type="submission" date="2015-10" db="EMBL/GenBank/DDBJ databases">
        <title>Draft Genome Sequence of Prosthecomicrobium hirschii ATCC 27832.</title>
        <authorList>
            <person name="Daniel J."/>
            <person name="Givan S.A."/>
            <person name="Brun Y.V."/>
            <person name="Brown P.J."/>
        </authorList>
    </citation>
    <scope>NUCLEOTIDE SEQUENCE [LARGE SCALE GENOMIC DNA]</scope>
    <source>
        <strain evidence="5 6">16</strain>
    </source>
</reference>
<evidence type="ECO:0000256" key="2">
    <source>
        <dbReference type="ARBA" id="ARBA00022777"/>
    </source>
</evidence>
<dbReference type="InterPro" id="IPR020568">
    <property type="entry name" value="Ribosomal_Su5_D2-typ_SF"/>
</dbReference>
<dbReference type="RefSeq" id="WP_054358520.1">
    <property type="nucleotide sequence ID" value="NZ_LJYW01000001.1"/>
</dbReference>
<dbReference type="PANTHER" id="PTHR20861:SF6">
    <property type="entry name" value="BETA-RIBOFURANOSYLPHENOL 5'-PHOSPHATE SYNTHASE"/>
    <property type="match status" value="1"/>
</dbReference>
<dbReference type="InterPro" id="IPR013750">
    <property type="entry name" value="GHMP_kinase_C_dom"/>
</dbReference>
<dbReference type="GO" id="GO:0016301">
    <property type="term" value="F:kinase activity"/>
    <property type="evidence" value="ECO:0007669"/>
    <property type="project" value="UniProtKB-KW"/>
</dbReference>
<evidence type="ECO:0000259" key="4">
    <source>
        <dbReference type="Pfam" id="PF08544"/>
    </source>
</evidence>
<gene>
    <name evidence="5" type="ORF">ABB55_09035</name>
</gene>
<dbReference type="SUPFAM" id="SSF54211">
    <property type="entry name" value="Ribosomal protein S5 domain 2-like"/>
    <property type="match status" value="1"/>
</dbReference>
<evidence type="ECO:0000256" key="1">
    <source>
        <dbReference type="ARBA" id="ARBA00022679"/>
    </source>
</evidence>
<evidence type="ECO:0000313" key="5">
    <source>
        <dbReference type="EMBL" id="KPL52357.1"/>
    </source>
</evidence>
<dbReference type="NCBIfam" id="TIGR00144">
    <property type="entry name" value="beta_RFAP_syn"/>
    <property type="match status" value="1"/>
</dbReference>
<name>A0A0P6W4Y4_9HYPH</name>
<feature type="domain" description="GHMP kinase C-terminal" evidence="4">
    <location>
        <begin position="216"/>
        <end position="298"/>
    </location>
</feature>
<dbReference type="Pfam" id="PF08544">
    <property type="entry name" value="GHMP_kinases_C"/>
    <property type="match status" value="1"/>
</dbReference>
<reference evidence="5 6" key="1">
    <citation type="submission" date="2015-09" db="EMBL/GenBank/DDBJ databases">
        <authorList>
            <person name="Jackson K.R."/>
            <person name="Lunt B.L."/>
            <person name="Fisher J.N.B."/>
            <person name="Gardner A.V."/>
            <person name="Bailey M.E."/>
            <person name="Deus L.M."/>
            <person name="Earl A.S."/>
            <person name="Gibby P.D."/>
            <person name="Hartmann K.A."/>
            <person name="Liu J.E."/>
            <person name="Manci A.M."/>
            <person name="Nielsen D.A."/>
            <person name="Solomon M.B."/>
            <person name="Breakwell D.P."/>
            <person name="Burnett S.H."/>
            <person name="Grose J.H."/>
        </authorList>
    </citation>
    <scope>NUCLEOTIDE SEQUENCE [LARGE SCALE GENOMIC DNA]</scope>
    <source>
        <strain evidence="5 6">16</strain>
    </source>
</reference>
<dbReference type="InterPro" id="IPR004422">
    <property type="entry name" value="RFAP_synthase"/>
</dbReference>
<feature type="domain" description="GHMP kinase N-terminal" evidence="3">
    <location>
        <begin position="73"/>
        <end position="145"/>
    </location>
</feature>
<dbReference type="STRING" id="665126.ABB55_09035"/>